<evidence type="ECO:0000313" key="2">
    <source>
        <dbReference type="EMBL" id="AFY86615.1"/>
    </source>
</evidence>
<dbReference type="InParanoid" id="K9TVM0"/>
<evidence type="ECO:0000313" key="3">
    <source>
        <dbReference type="Proteomes" id="UP000010384"/>
    </source>
</evidence>
<feature type="transmembrane region" description="Helical" evidence="1">
    <location>
        <begin position="39"/>
        <end position="55"/>
    </location>
</feature>
<keyword evidence="1" id="KW-0472">Membrane</keyword>
<dbReference type="EMBL" id="CP003597">
    <property type="protein sequence ID" value="AFY86615.1"/>
    <property type="molecule type" value="Genomic_DNA"/>
</dbReference>
<dbReference type="Proteomes" id="UP000010384">
    <property type="component" value="Chromosome"/>
</dbReference>
<dbReference type="AlphaFoldDB" id="K9TVM0"/>
<keyword evidence="3" id="KW-1185">Reference proteome</keyword>
<name>K9TVM0_CHRTP</name>
<organism evidence="2 3">
    <name type="scientific">Chroococcidiopsis thermalis (strain PCC 7203)</name>
    <dbReference type="NCBI Taxonomy" id="251229"/>
    <lineage>
        <taxon>Bacteria</taxon>
        <taxon>Bacillati</taxon>
        <taxon>Cyanobacteriota</taxon>
        <taxon>Cyanophyceae</taxon>
        <taxon>Chroococcidiopsidales</taxon>
        <taxon>Chroococcidiopsidaceae</taxon>
        <taxon>Chroococcidiopsis</taxon>
    </lineage>
</organism>
<dbReference type="HOGENOM" id="CLU_3005829_0_0_3"/>
<gene>
    <name evidence="2" type="ORF">Chro_1084</name>
</gene>
<reference evidence="2 3" key="1">
    <citation type="submission" date="2012-06" db="EMBL/GenBank/DDBJ databases">
        <title>Finished chromosome of genome of Chroococcidiopsis thermalis PCC 7203.</title>
        <authorList>
            <consortium name="US DOE Joint Genome Institute"/>
            <person name="Gugger M."/>
            <person name="Coursin T."/>
            <person name="Rippka R."/>
            <person name="Tandeau De Marsac N."/>
            <person name="Huntemann M."/>
            <person name="Wei C.-L."/>
            <person name="Han J."/>
            <person name="Detter J.C."/>
            <person name="Han C."/>
            <person name="Tapia R."/>
            <person name="Davenport K."/>
            <person name="Daligault H."/>
            <person name="Erkkila T."/>
            <person name="Gu W."/>
            <person name="Munk A.C.C."/>
            <person name="Teshima H."/>
            <person name="Xu Y."/>
            <person name="Chain P."/>
            <person name="Chen A."/>
            <person name="Krypides N."/>
            <person name="Mavromatis K."/>
            <person name="Markowitz V."/>
            <person name="Szeto E."/>
            <person name="Ivanova N."/>
            <person name="Mikhailova N."/>
            <person name="Ovchinnikova G."/>
            <person name="Pagani I."/>
            <person name="Pati A."/>
            <person name="Goodwin L."/>
            <person name="Peters L."/>
            <person name="Pitluck S."/>
            <person name="Woyke T."/>
            <person name="Kerfeld C."/>
        </authorList>
    </citation>
    <scope>NUCLEOTIDE SEQUENCE [LARGE SCALE GENOMIC DNA]</scope>
    <source>
        <strain evidence="2 3">PCC 7203</strain>
    </source>
</reference>
<evidence type="ECO:0000256" key="1">
    <source>
        <dbReference type="SAM" id="Phobius"/>
    </source>
</evidence>
<keyword evidence="1" id="KW-0812">Transmembrane</keyword>
<proteinExistence type="predicted"/>
<feature type="transmembrane region" description="Helical" evidence="1">
    <location>
        <begin position="12"/>
        <end position="33"/>
    </location>
</feature>
<dbReference type="PROSITE" id="PS51257">
    <property type="entry name" value="PROKAR_LIPOPROTEIN"/>
    <property type="match status" value="1"/>
</dbReference>
<keyword evidence="1" id="KW-1133">Transmembrane helix</keyword>
<protein>
    <submittedName>
        <fullName evidence="2">Uncharacterized protein</fullName>
    </submittedName>
</protein>
<dbReference type="STRING" id="251229.Chro_1084"/>
<dbReference type="KEGG" id="cthe:Chro_1084"/>
<accession>K9TVM0</accession>
<sequence length="56" mass="6357">MTRNSEDEDKHLFEMGLVYGAILGCLGLIALIMFSEPRLIIACLIFLIWILVFSLI</sequence>